<keyword evidence="4" id="KW-1185">Reference proteome</keyword>
<feature type="compositionally biased region" description="Polar residues" evidence="1">
    <location>
        <begin position="53"/>
        <end position="64"/>
    </location>
</feature>
<evidence type="ECO:0008006" key="5">
    <source>
        <dbReference type="Google" id="ProtNLM"/>
    </source>
</evidence>
<evidence type="ECO:0000256" key="2">
    <source>
        <dbReference type="SAM" id="SignalP"/>
    </source>
</evidence>
<evidence type="ECO:0000256" key="1">
    <source>
        <dbReference type="SAM" id="MobiDB-lite"/>
    </source>
</evidence>
<keyword evidence="2" id="KW-0732">Signal</keyword>
<feature type="signal peptide" evidence="2">
    <location>
        <begin position="1"/>
        <end position="18"/>
    </location>
</feature>
<feature type="chain" id="PRO_5042860293" description="DUF4124 domain-containing protein" evidence="2">
    <location>
        <begin position="19"/>
        <end position="90"/>
    </location>
</feature>
<dbReference type="RefSeq" id="WP_212786829.1">
    <property type="nucleotide sequence ID" value="NZ_AP019536.1"/>
</dbReference>
<name>A0AAN1SZW1_9PROT</name>
<accession>A0AAN1SZW1</accession>
<reference evidence="3 4" key="1">
    <citation type="submission" date="2019-03" db="EMBL/GenBank/DDBJ databases">
        <title>Complete genome sequence of Ferrigenium kumadai strain An22, a microaerophilic iron-oxidizing bacterium isolated from a paddy field soil.</title>
        <authorList>
            <person name="Watanabe T."/>
            <person name="Asakawa S."/>
        </authorList>
    </citation>
    <scope>NUCLEOTIDE SEQUENCE [LARGE SCALE GENOMIC DNA]</scope>
    <source>
        <strain evidence="3 4">An22</strain>
    </source>
</reference>
<evidence type="ECO:0000313" key="4">
    <source>
        <dbReference type="Proteomes" id="UP001319121"/>
    </source>
</evidence>
<proteinExistence type="predicted"/>
<feature type="region of interest" description="Disordered" evidence="1">
    <location>
        <begin position="43"/>
        <end position="90"/>
    </location>
</feature>
<dbReference type="EMBL" id="AP019536">
    <property type="protein sequence ID" value="BBI99240.1"/>
    <property type="molecule type" value="Genomic_DNA"/>
</dbReference>
<dbReference type="KEGG" id="fku:FGKAn22_09330"/>
<dbReference type="Proteomes" id="UP001319121">
    <property type="component" value="Chromosome"/>
</dbReference>
<gene>
    <name evidence="3" type="ORF">FGKAn22_09330</name>
</gene>
<evidence type="ECO:0000313" key="3">
    <source>
        <dbReference type="EMBL" id="BBI99240.1"/>
    </source>
</evidence>
<feature type="compositionally biased region" description="Basic and acidic residues" evidence="1">
    <location>
        <begin position="65"/>
        <end position="75"/>
    </location>
</feature>
<sequence length="90" mass="9498">MHRLTFLFALVFATSAAAAERCGTDDFGNTVCMDKDGVVTTVPADRADKDGNGNVTPAGSTVESGSKDARDDKNSRPRCGIDPFGNKVCR</sequence>
<organism evidence="3 4">
    <name type="scientific">Ferrigenium kumadai</name>
    <dbReference type="NCBI Taxonomy" id="1682490"/>
    <lineage>
        <taxon>Bacteria</taxon>
        <taxon>Pseudomonadati</taxon>
        <taxon>Pseudomonadota</taxon>
        <taxon>Betaproteobacteria</taxon>
        <taxon>Nitrosomonadales</taxon>
        <taxon>Gallionellaceae</taxon>
        <taxon>Ferrigenium</taxon>
    </lineage>
</organism>
<dbReference type="AlphaFoldDB" id="A0AAN1SZW1"/>
<protein>
    <recommendedName>
        <fullName evidence="5">DUF4124 domain-containing protein</fullName>
    </recommendedName>
</protein>